<dbReference type="Pfam" id="PF00497">
    <property type="entry name" value="SBP_bac_3"/>
    <property type="match status" value="1"/>
</dbReference>
<dbReference type="CDD" id="cd01069">
    <property type="entry name" value="PBP2_PheC"/>
    <property type="match status" value="1"/>
</dbReference>
<evidence type="ECO:0000256" key="3">
    <source>
        <dbReference type="SAM" id="SignalP"/>
    </source>
</evidence>
<evidence type="ECO:0000259" key="4">
    <source>
        <dbReference type="PROSITE" id="PS51168"/>
    </source>
</evidence>
<dbReference type="GO" id="GO:0004106">
    <property type="term" value="F:chorismate mutase activity"/>
    <property type="evidence" value="ECO:0007669"/>
    <property type="project" value="UniProtKB-EC"/>
</dbReference>
<feature type="domain" description="Chorismate mutase" evidence="4">
    <location>
        <begin position="247"/>
        <end position="343"/>
    </location>
</feature>
<dbReference type="AlphaFoldDB" id="A0A6A7N3E8"/>
<dbReference type="SUPFAM" id="SSF48600">
    <property type="entry name" value="Chorismate mutase II"/>
    <property type="match status" value="1"/>
</dbReference>
<dbReference type="GO" id="GO:0046417">
    <property type="term" value="P:chorismate metabolic process"/>
    <property type="evidence" value="ECO:0007669"/>
    <property type="project" value="InterPro"/>
</dbReference>
<dbReference type="Gene3D" id="1.20.59.10">
    <property type="entry name" value="Chorismate mutase"/>
    <property type="match status" value="1"/>
</dbReference>
<dbReference type="SMART" id="SM00830">
    <property type="entry name" value="CM_2"/>
    <property type="match status" value="1"/>
</dbReference>
<dbReference type="InterPro" id="IPR001638">
    <property type="entry name" value="Solute-binding_3/MltF_N"/>
</dbReference>
<keyword evidence="2 3" id="KW-0732">Signal</keyword>
<dbReference type="PANTHER" id="PTHR35936:SF19">
    <property type="entry name" value="AMINO-ACID-BINDING PROTEIN YXEM-RELATED"/>
    <property type="match status" value="1"/>
</dbReference>
<dbReference type="UniPathway" id="UPA00120">
    <property type="reaction ID" value="UER00203"/>
</dbReference>
<feature type="signal peptide" evidence="3">
    <location>
        <begin position="1"/>
        <end position="30"/>
    </location>
</feature>
<dbReference type="NCBIfam" id="TIGR01806">
    <property type="entry name" value="CM_mono2"/>
    <property type="match status" value="1"/>
</dbReference>
<dbReference type="InterPro" id="IPR002701">
    <property type="entry name" value="CM_II_prokaryot"/>
</dbReference>
<accession>A0A6A7N3E8</accession>
<name>A0A6A7N3E8_9BURK</name>
<protein>
    <recommendedName>
        <fullName evidence="1">chorismate mutase</fullName>
        <ecNumber evidence="1">5.4.99.5</ecNumber>
    </recommendedName>
</protein>
<dbReference type="InterPro" id="IPR008240">
    <property type="entry name" value="Chorismate_mutase_periplasmic"/>
</dbReference>
<dbReference type="GO" id="GO:0016836">
    <property type="term" value="F:hydro-lyase activity"/>
    <property type="evidence" value="ECO:0007669"/>
    <property type="project" value="InterPro"/>
</dbReference>
<dbReference type="Pfam" id="PF01817">
    <property type="entry name" value="CM_2"/>
    <property type="match status" value="1"/>
</dbReference>
<dbReference type="SMART" id="SM00062">
    <property type="entry name" value="PBPb"/>
    <property type="match status" value="1"/>
</dbReference>
<dbReference type="InterPro" id="IPR036263">
    <property type="entry name" value="Chorismate_II_sf"/>
</dbReference>
<organism evidence="5 6">
    <name type="scientific">Rugamonas aquatica</name>
    <dbReference type="NCBI Taxonomy" id="2743357"/>
    <lineage>
        <taxon>Bacteria</taxon>
        <taxon>Pseudomonadati</taxon>
        <taxon>Pseudomonadota</taxon>
        <taxon>Betaproteobacteria</taxon>
        <taxon>Burkholderiales</taxon>
        <taxon>Oxalobacteraceae</taxon>
        <taxon>Telluria group</taxon>
        <taxon>Rugamonas</taxon>
    </lineage>
</organism>
<gene>
    <name evidence="5" type="primary">aroQ</name>
    <name evidence="5" type="ORF">GEV02_14895</name>
</gene>
<dbReference type="PROSITE" id="PS51168">
    <property type="entry name" value="CHORISMATE_MUT_2"/>
    <property type="match status" value="1"/>
</dbReference>
<dbReference type="SUPFAM" id="SSF53850">
    <property type="entry name" value="Periplasmic binding protein-like II"/>
    <property type="match status" value="1"/>
</dbReference>
<proteinExistence type="predicted"/>
<dbReference type="EMBL" id="WHUG01000005">
    <property type="protein sequence ID" value="MQA39440.1"/>
    <property type="molecule type" value="Genomic_DNA"/>
</dbReference>
<dbReference type="PANTHER" id="PTHR35936">
    <property type="entry name" value="MEMBRANE-BOUND LYTIC MUREIN TRANSGLYCOSYLASE F"/>
    <property type="match status" value="1"/>
</dbReference>
<keyword evidence="5" id="KW-0413">Isomerase</keyword>
<comment type="caution">
    <text evidence="5">The sequence shown here is derived from an EMBL/GenBank/DDBJ whole genome shotgun (WGS) entry which is preliminary data.</text>
</comment>
<evidence type="ECO:0000313" key="6">
    <source>
        <dbReference type="Proteomes" id="UP000440498"/>
    </source>
</evidence>
<reference evidence="5 6" key="1">
    <citation type="submission" date="2019-10" db="EMBL/GenBank/DDBJ databases">
        <title>Two novel species isolated from a subtropical stream in China.</title>
        <authorList>
            <person name="Lu H."/>
        </authorList>
    </citation>
    <scope>NUCLEOTIDE SEQUENCE [LARGE SCALE GENOMIC DNA]</scope>
    <source>
        <strain evidence="5 6">FT29W</strain>
    </source>
</reference>
<dbReference type="InterPro" id="IPR037298">
    <property type="entry name" value="PheC_PBP2"/>
</dbReference>
<evidence type="ECO:0000256" key="2">
    <source>
        <dbReference type="ARBA" id="ARBA00022729"/>
    </source>
</evidence>
<evidence type="ECO:0000313" key="5">
    <source>
        <dbReference type="EMBL" id="MQA39440.1"/>
    </source>
</evidence>
<dbReference type="EC" id="5.4.99.5" evidence="1"/>
<keyword evidence="6" id="KW-1185">Reference proteome</keyword>
<evidence type="ECO:0000256" key="1">
    <source>
        <dbReference type="ARBA" id="ARBA00012404"/>
    </source>
</evidence>
<dbReference type="InterPro" id="IPR036979">
    <property type="entry name" value="CM_dom_sf"/>
</dbReference>
<sequence>MQISARYAYCLRLIALLGLLLAGVMASAQAGAGHRLDDITARGVLRVGTTGDYKPFSSRAGNDFVGLDIELADGLARALGVKVQIVPTSWPALMKDFGENKFDIALGGVSITPERQKQGLFSVGYLRDGKTPITRCENSARFQTLAQIDQPSVRLIVNPGGTNERFARSQAPNAQLTVYPDNVTIFDRIVAGAADLMMTDAIEARLQQRLRPRLCAVHPDAPFDFAEKAILLPRDPALKAFVDQWLRQLIASGAMQRSVDRWLDFPWGLEPLRLAIDQRLLLAQAVARAKWNAQAPIEDLGREAQVIQAAVKEGTALGLSSVWIETVFRAQIEASKTVQRELFAQWSAQHAGKFDDAPDLAKTVRPELDRLTTQLLRSMADNQAVLNDEARKADVARVMRSLDARALSPQAVTQALSPFSPPW</sequence>
<dbReference type="Proteomes" id="UP000440498">
    <property type="component" value="Unassembled WGS sequence"/>
</dbReference>
<dbReference type="Gene3D" id="3.40.190.10">
    <property type="entry name" value="Periplasmic binding protein-like II"/>
    <property type="match status" value="2"/>
</dbReference>
<feature type="chain" id="PRO_5025332959" description="chorismate mutase" evidence="3">
    <location>
        <begin position="31"/>
        <end position="423"/>
    </location>
</feature>